<protein>
    <recommendedName>
        <fullName evidence="1">non-specific serine/threonine protein kinase</fullName>
        <ecNumber evidence="1">2.7.11.1</ecNumber>
    </recommendedName>
</protein>
<name>A0A7M2T4U0_STRCW</name>
<dbReference type="NCBIfam" id="NF038151">
    <property type="entry name" value="lanthi_synth_III"/>
    <property type="match status" value="1"/>
</dbReference>
<comment type="catalytic activity">
    <reaction evidence="7">
        <text>L-threonyl-[protein] + ATP = O-phospho-L-threonyl-[protein] + ADP + H(+)</text>
        <dbReference type="Rhea" id="RHEA:46608"/>
        <dbReference type="Rhea" id="RHEA-COMP:11060"/>
        <dbReference type="Rhea" id="RHEA-COMP:11605"/>
        <dbReference type="ChEBI" id="CHEBI:15378"/>
        <dbReference type="ChEBI" id="CHEBI:30013"/>
        <dbReference type="ChEBI" id="CHEBI:30616"/>
        <dbReference type="ChEBI" id="CHEBI:61977"/>
        <dbReference type="ChEBI" id="CHEBI:456216"/>
        <dbReference type="EC" id="2.7.11.1"/>
    </reaction>
</comment>
<keyword evidence="6" id="KW-0067">ATP-binding</keyword>
<dbReference type="InterPro" id="IPR058053">
    <property type="entry name" value="RamC_C"/>
</dbReference>
<evidence type="ECO:0000256" key="6">
    <source>
        <dbReference type="ARBA" id="ARBA00022840"/>
    </source>
</evidence>
<dbReference type="SMART" id="SM00220">
    <property type="entry name" value="S_TKc"/>
    <property type="match status" value="1"/>
</dbReference>
<keyword evidence="3" id="KW-0808">Transferase</keyword>
<evidence type="ECO:0000256" key="3">
    <source>
        <dbReference type="ARBA" id="ARBA00022679"/>
    </source>
</evidence>
<evidence type="ECO:0000256" key="2">
    <source>
        <dbReference type="ARBA" id="ARBA00022527"/>
    </source>
</evidence>
<evidence type="ECO:0000259" key="9">
    <source>
        <dbReference type="PROSITE" id="PS50011"/>
    </source>
</evidence>
<evidence type="ECO:0000313" key="10">
    <source>
        <dbReference type="EMBL" id="QOV43697.1"/>
    </source>
</evidence>
<dbReference type="PROSITE" id="PS50011">
    <property type="entry name" value="PROTEIN_KINASE_DOM"/>
    <property type="match status" value="1"/>
</dbReference>
<dbReference type="GO" id="GO:0005975">
    <property type="term" value="P:carbohydrate metabolic process"/>
    <property type="evidence" value="ECO:0007669"/>
    <property type="project" value="InterPro"/>
</dbReference>
<dbReference type="GO" id="GO:0005524">
    <property type="term" value="F:ATP binding"/>
    <property type="evidence" value="ECO:0007669"/>
    <property type="project" value="UniProtKB-KW"/>
</dbReference>
<dbReference type="InterPro" id="IPR053524">
    <property type="entry name" value="Aerial_hyphae_peptide-synth"/>
</dbReference>
<dbReference type="InterPro" id="IPR007822">
    <property type="entry name" value="LANC-like"/>
</dbReference>
<evidence type="ECO:0000256" key="1">
    <source>
        <dbReference type="ARBA" id="ARBA00012513"/>
    </source>
</evidence>
<dbReference type="RefSeq" id="WP_189701402.1">
    <property type="nucleotide sequence ID" value="NZ_BMTA01000027.1"/>
</dbReference>
<dbReference type="InterPro" id="IPR012341">
    <property type="entry name" value="6hp_glycosidase-like_sf"/>
</dbReference>
<dbReference type="PANTHER" id="PTHR24356">
    <property type="entry name" value="SERINE/THREONINE-PROTEIN KINASE"/>
    <property type="match status" value="1"/>
</dbReference>
<evidence type="ECO:0000256" key="8">
    <source>
        <dbReference type="ARBA" id="ARBA00048679"/>
    </source>
</evidence>
<evidence type="ECO:0000256" key="4">
    <source>
        <dbReference type="ARBA" id="ARBA00022741"/>
    </source>
</evidence>
<evidence type="ECO:0000313" key="11">
    <source>
        <dbReference type="Proteomes" id="UP000594008"/>
    </source>
</evidence>
<evidence type="ECO:0000256" key="5">
    <source>
        <dbReference type="ARBA" id="ARBA00022777"/>
    </source>
</evidence>
<dbReference type="Gene3D" id="1.50.10.10">
    <property type="match status" value="1"/>
</dbReference>
<dbReference type="InterPro" id="IPR011009">
    <property type="entry name" value="Kinase-like_dom_sf"/>
</dbReference>
<dbReference type="SMART" id="SM01260">
    <property type="entry name" value="LANC_like"/>
    <property type="match status" value="1"/>
</dbReference>
<dbReference type="EMBL" id="CP063374">
    <property type="protein sequence ID" value="QOV43697.1"/>
    <property type="molecule type" value="Genomic_DNA"/>
</dbReference>
<dbReference type="KEGG" id="schf:IPT68_28935"/>
<dbReference type="PANTHER" id="PTHR24356:SF1">
    <property type="entry name" value="SERINE_THREONINE-PROTEIN KINASE GREATWALL"/>
    <property type="match status" value="1"/>
</dbReference>
<dbReference type="CDD" id="cd04791">
    <property type="entry name" value="LanC_SerThrkinase"/>
    <property type="match status" value="1"/>
</dbReference>
<dbReference type="EC" id="2.7.11.1" evidence="1"/>
<evidence type="ECO:0000256" key="7">
    <source>
        <dbReference type="ARBA" id="ARBA00047899"/>
    </source>
</evidence>
<dbReference type="GO" id="GO:0035556">
    <property type="term" value="P:intracellular signal transduction"/>
    <property type="evidence" value="ECO:0007669"/>
    <property type="project" value="TreeGrafter"/>
</dbReference>
<dbReference type="GO" id="GO:0004674">
    <property type="term" value="F:protein serine/threonine kinase activity"/>
    <property type="evidence" value="ECO:0007669"/>
    <property type="project" value="UniProtKB-KW"/>
</dbReference>
<sequence length="861" mass="92838">MENYLPYCQANKLFYDRPSATAAEAFKVARRSFPEEWTVASDDHWTYLSRNGATLREQGWKIHVSVVPEDAEEVIGIVADYCLERGVDFKFLTSPKTHLNLNSKNANRGSSGKLITIYPADDDAALAEILGDLSRKLEGRTGPYILSDLRWGDGPLYVRFGGFRKMYCTGEDGREALAIRRPDGTLEPDRRQPQFHVPEWVPVPAPIAEMMAAQAADSSGTMPYTVERALHFSNGGGIYLARDNATGRQVVLREARPFAGLDGGGNDAVARLHREAETLQALADLDFVPDFLGTFTVWEHHFLVEEYIEGETLWTYMASRTPFTDTANDPERAAEYVAGALELCDQLEQALGRLHERGYVFADLHPRNVMVRPDGRVALVDFEVAYRPDNDPTPTLGCPGFITPKALAGPERDQYALDCIRLAMFMPLTPMLDLANAKVEEFTDAIAAFFPSAATAMASTRDRLRHTLGVEDGARGPGHLFAAAADDPAGPAMEALIDALAQAITASATPERADRLFPGDPRALNDGGYGLAHGAAGVLFALRMAGREVDSEHVDWLAAAAQKAPARAGLYDGLHGAALVLHGLGREEEALRILERVDAVPLPGSPSLSGGLAGIGLVMRYFAAATGDERWRRRQAEVLDRLTVLVSKAPSGATRSAGLMDGWAGAASLFLSSYEDFQAPAFLDLARQAIGRDLAASETKDNGEVLIKDGIRLVAYLGDGSSGLAEPIARYLRLRPDENLAAVHRGILAAAQPRFTIESGLDGGRSGLLTVLAAHPDTAALPEILGRQIRSLSVHAVPLEAGIAFPGRWLLRLSMDLATGTAGVLYALHAARNAVGGLQPGGGRTLSTWSHATGLPFARPQ</sequence>
<dbReference type="AlphaFoldDB" id="A0A7M2T4U0"/>
<dbReference type="SUPFAM" id="SSF158745">
    <property type="entry name" value="LanC-like"/>
    <property type="match status" value="1"/>
</dbReference>
<proteinExistence type="predicted"/>
<keyword evidence="11" id="KW-1185">Reference proteome</keyword>
<dbReference type="GO" id="GO:0031179">
    <property type="term" value="P:peptide modification"/>
    <property type="evidence" value="ECO:0007669"/>
    <property type="project" value="InterPro"/>
</dbReference>
<gene>
    <name evidence="10" type="primary">lanKC</name>
    <name evidence="10" type="ORF">IPT68_28935</name>
</gene>
<feature type="domain" description="Protein kinase" evidence="9">
    <location>
        <begin position="224"/>
        <end position="493"/>
    </location>
</feature>
<dbReference type="InterPro" id="IPR050236">
    <property type="entry name" value="Ser_Thr_kinase_AGC"/>
</dbReference>
<dbReference type="Proteomes" id="UP000594008">
    <property type="component" value="Chromosome"/>
</dbReference>
<reference evidence="10 11" key="1">
    <citation type="submission" date="2020-10" db="EMBL/GenBank/DDBJ databases">
        <title>Streptomyces chromofuscus complate genome analysis.</title>
        <authorList>
            <person name="Anwar N."/>
        </authorList>
    </citation>
    <scope>NUCLEOTIDE SEQUENCE [LARGE SCALE GENOMIC DNA]</scope>
    <source>
        <strain evidence="10 11">DSM 40273</strain>
    </source>
</reference>
<keyword evidence="2" id="KW-0723">Serine/threonine-protein kinase</keyword>
<dbReference type="InterPro" id="IPR057929">
    <property type="entry name" value="RamC_N"/>
</dbReference>
<keyword evidence="4" id="KW-0547">Nucleotide-binding</keyword>
<keyword evidence="5" id="KW-0418">Kinase</keyword>
<dbReference type="Gene3D" id="1.10.510.10">
    <property type="entry name" value="Transferase(Phosphotransferase) domain 1"/>
    <property type="match status" value="1"/>
</dbReference>
<organism evidence="10 11">
    <name type="scientific">Streptomyces chromofuscus</name>
    <dbReference type="NCBI Taxonomy" id="42881"/>
    <lineage>
        <taxon>Bacteria</taxon>
        <taxon>Bacillati</taxon>
        <taxon>Actinomycetota</taxon>
        <taxon>Actinomycetes</taxon>
        <taxon>Kitasatosporales</taxon>
        <taxon>Streptomycetaceae</taxon>
        <taxon>Streptomyces</taxon>
    </lineage>
</organism>
<dbReference type="SUPFAM" id="SSF56112">
    <property type="entry name" value="Protein kinase-like (PK-like)"/>
    <property type="match status" value="1"/>
</dbReference>
<dbReference type="Pfam" id="PF00069">
    <property type="entry name" value="Pkinase"/>
    <property type="match status" value="1"/>
</dbReference>
<dbReference type="Pfam" id="PF25816">
    <property type="entry name" value="RamC_N"/>
    <property type="match status" value="1"/>
</dbReference>
<comment type="catalytic activity">
    <reaction evidence="8">
        <text>L-seryl-[protein] + ATP = O-phospho-L-seryl-[protein] + ADP + H(+)</text>
        <dbReference type="Rhea" id="RHEA:17989"/>
        <dbReference type="Rhea" id="RHEA-COMP:9863"/>
        <dbReference type="Rhea" id="RHEA-COMP:11604"/>
        <dbReference type="ChEBI" id="CHEBI:15378"/>
        <dbReference type="ChEBI" id="CHEBI:29999"/>
        <dbReference type="ChEBI" id="CHEBI:30616"/>
        <dbReference type="ChEBI" id="CHEBI:83421"/>
        <dbReference type="ChEBI" id="CHEBI:456216"/>
        <dbReference type="EC" id="2.7.11.1"/>
    </reaction>
</comment>
<dbReference type="InterPro" id="IPR000719">
    <property type="entry name" value="Prot_kinase_dom"/>
</dbReference>
<accession>A0A7M2T4U0</accession>